<evidence type="ECO:0000256" key="1">
    <source>
        <dbReference type="ARBA" id="ARBA00022723"/>
    </source>
</evidence>
<dbReference type="InterPro" id="IPR027370">
    <property type="entry name" value="Znf-RING_euk"/>
</dbReference>
<evidence type="ECO:0000256" key="5">
    <source>
        <dbReference type="SAM" id="MobiDB-lite"/>
    </source>
</evidence>
<proteinExistence type="predicted"/>
<keyword evidence="2 4" id="KW-0863">Zinc-finger</keyword>
<sequence length="207" mass="22676">MEVVDVEAHIQDNQCECHICYEAYKVTSKSRAPKTLACGHLLCLHCLKRLVCKSRVLTFVVCPYCRCVTLVPETGLQALKTNEEALHRASVCTIVSSISDGETSESSGCDSGRSSPSPSNHEMHLPIPTIFTVSESVPPNQGELWGGSYMQEIQSTYLLGITRRVALSEAHPSPTPSSISTDCLRICFAFGLIVSIACVFFFLIFLK</sequence>
<accession>A0A974C5A2</accession>
<dbReference type="InterPro" id="IPR017907">
    <property type="entry name" value="Znf_RING_CS"/>
</dbReference>
<keyword evidence="1" id="KW-0479">Metal-binding</keyword>
<feature type="transmembrane region" description="Helical" evidence="6">
    <location>
        <begin position="188"/>
        <end position="206"/>
    </location>
</feature>
<keyword evidence="6" id="KW-0812">Transmembrane</keyword>
<dbReference type="OMA" id="LLWCSHT"/>
<dbReference type="Pfam" id="PF13445">
    <property type="entry name" value="zf-RING_UBOX"/>
    <property type="match status" value="1"/>
</dbReference>
<gene>
    <name evidence="8" type="ORF">XELAEV_18038196mg</name>
</gene>
<keyword evidence="3" id="KW-0862">Zinc</keyword>
<dbReference type="Gene3D" id="3.30.40.10">
    <property type="entry name" value="Zinc/RING finger domain, C3HC4 (zinc finger)"/>
    <property type="match status" value="1"/>
</dbReference>
<evidence type="ECO:0000313" key="9">
    <source>
        <dbReference type="Proteomes" id="UP000694892"/>
    </source>
</evidence>
<feature type="compositionally biased region" description="Low complexity" evidence="5">
    <location>
        <begin position="100"/>
        <end position="119"/>
    </location>
</feature>
<dbReference type="InterPro" id="IPR013083">
    <property type="entry name" value="Znf_RING/FYVE/PHD"/>
</dbReference>
<dbReference type="PANTHER" id="PTHR22791">
    <property type="entry name" value="RING-TYPE DOMAIN-CONTAINING PROTEIN"/>
    <property type="match status" value="1"/>
</dbReference>
<dbReference type="GO" id="GO:0008270">
    <property type="term" value="F:zinc ion binding"/>
    <property type="evidence" value="ECO:0007669"/>
    <property type="project" value="UniProtKB-KW"/>
</dbReference>
<evidence type="ECO:0000259" key="7">
    <source>
        <dbReference type="PROSITE" id="PS50089"/>
    </source>
</evidence>
<dbReference type="GO" id="GO:0016567">
    <property type="term" value="P:protein ubiquitination"/>
    <property type="evidence" value="ECO:0007669"/>
    <property type="project" value="TreeGrafter"/>
</dbReference>
<dbReference type="Proteomes" id="UP000694892">
    <property type="component" value="Chromosome 8L"/>
</dbReference>
<dbReference type="GO" id="GO:0061630">
    <property type="term" value="F:ubiquitin protein ligase activity"/>
    <property type="evidence" value="ECO:0007669"/>
    <property type="project" value="TreeGrafter"/>
</dbReference>
<dbReference type="PROSITE" id="PS00518">
    <property type="entry name" value="ZF_RING_1"/>
    <property type="match status" value="1"/>
</dbReference>
<dbReference type="SMART" id="SM00184">
    <property type="entry name" value="RING"/>
    <property type="match status" value="1"/>
</dbReference>
<feature type="domain" description="RING-type" evidence="7">
    <location>
        <begin position="17"/>
        <end position="66"/>
    </location>
</feature>
<reference evidence="9" key="1">
    <citation type="journal article" date="2016" name="Nature">
        <title>Genome evolution in the allotetraploid frog Xenopus laevis.</title>
        <authorList>
            <person name="Session A.M."/>
            <person name="Uno Y."/>
            <person name="Kwon T."/>
            <person name="Chapman J.A."/>
            <person name="Toyoda A."/>
            <person name="Takahashi S."/>
            <person name="Fukui A."/>
            <person name="Hikosaka A."/>
            <person name="Suzuki A."/>
            <person name="Kondo M."/>
            <person name="van Heeringen S.J."/>
            <person name="Quigley I."/>
            <person name="Heinz S."/>
            <person name="Ogino H."/>
            <person name="Ochi H."/>
            <person name="Hellsten U."/>
            <person name="Lyons J.B."/>
            <person name="Simakov O."/>
            <person name="Putnam N."/>
            <person name="Stites J."/>
            <person name="Kuroki Y."/>
            <person name="Tanaka T."/>
            <person name="Michiue T."/>
            <person name="Watanabe M."/>
            <person name="Bogdanovic O."/>
            <person name="Lister R."/>
            <person name="Georgiou G."/>
            <person name="Paranjpe S.S."/>
            <person name="van Kruijsbergen I."/>
            <person name="Shu S."/>
            <person name="Carlson J."/>
            <person name="Kinoshita T."/>
            <person name="Ohta Y."/>
            <person name="Mawaribuchi S."/>
            <person name="Jenkins J."/>
            <person name="Grimwood J."/>
            <person name="Schmutz J."/>
            <person name="Mitros T."/>
            <person name="Mozaffari S.V."/>
            <person name="Suzuki Y."/>
            <person name="Haramoto Y."/>
            <person name="Yamamoto T.S."/>
            <person name="Takagi C."/>
            <person name="Heald R."/>
            <person name="Miller K."/>
            <person name="Haudenschild C."/>
            <person name="Kitzman J."/>
            <person name="Nakayama T."/>
            <person name="Izutsu Y."/>
            <person name="Robert J."/>
            <person name="Fortriede J."/>
            <person name="Burns K."/>
            <person name="Lotay V."/>
            <person name="Karimi K."/>
            <person name="Yasuoka Y."/>
            <person name="Dichmann D.S."/>
            <person name="Flajnik M.F."/>
            <person name="Houston D.W."/>
            <person name="Shendure J."/>
            <person name="DuPasquier L."/>
            <person name="Vize P.D."/>
            <person name="Zorn A.M."/>
            <person name="Ito M."/>
            <person name="Marcotte E.M."/>
            <person name="Wallingford J.B."/>
            <person name="Ito Y."/>
            <person name="Asashima M."/>
            <person name="Ueno N."/>
            <person name="Matsuda Y."/>
            <person name="Veenstra G.J."/>
            <person name="Fujiyama A."/>
            <person name="Harland R.M."/>
            <person name="Taira M."/>
            <person name="Rokhsar D.S."/>
        </authorList>
    </citation>
    <scope>NUCLEOTIDE SEQUENCE [LARGE SCALE GENOMIC DNA]</scope>
    <source>
        <strain evidence="9">J</strain>
    </source>
</reference>
<protein>
    <recommendedName>
        <fullName evidence="7">RING-type domain-containing protein</fullName>
    </recommendedName>
</protein>
<evidence type="ECO:0000256" key="2">
    <source>
        <dbReference type="ARBA" id="ARBA00022771"/>
    </source>
</evidence>
<dbReference type="InterPro" id="IPR001841">
    <property type="entry name" value="Znf_RING"/>
</dbReference>
<feature type="region of interest" description="Disordered" evidence="5">
    <location>
        <begin position="100"/>
        <end position="120"/>
    </location>
</feature>
<dbReference type="SUPFAM" id="SSF57850">
    <property type="entry name" value="RING/U-box"/>
    <property type="match status" value="1"/>
</dbReference>
<name>A0A974C5A2_XENLA</name>
<organism evidence="8 9">
    <name type="scientific">Xenopus laevis</name>
    <name type="common">African clawed frog</name>
    <dbReference type="NCBI Taxonomy" id="8355"/>
    <lineage>
        <taxon>Eukaryota</taxon>
        <taxon>Metazoa</taxon>
        <taxon>Chordata</taxon>
        <taxon>Craniata</taxon>
        <taxon>Vertebrata</taxon>
        <taxon>Euteleostomi</taxon>
        <taxon>Amphibia</taxon>
        <taxon>Batrachia</taxon>
        <taxon>Anura</taxon>
        <taxon>Pipoidea</taxon>
        <taxon>Pipidae</taxon>
        <taxon>Xenopodinae</taxon>
        <taxon>Xenopus</taxon>
        <taxon>Xenopus</taxon>
    </lineage>
</organism>
<dbReference type="InterPro" id="IPR051435">
    <property type="entry name" value="RING_finger_E3_ubiq-ligases"/>
</dbReference>
<evidence type="ECO:0000256" key="3">
    <source>
        <dbReference type="ARBA" id="ARBA00022833"/>
    </source>
</evidence>
<keyword evidence="6" id="KW-1133">Transmembrane helix</keyword>
<evidence type="ECO:0000313" key="8">
    <source>
        <dbReference type="EMBL" id="OCT66914.1"/>
    </source>
</evidence>
<dbReference type="PROSITE" id="PS50089">
    <property type="entry name" value="ZF_RING_2"/>
    <property type="match status" value="1"/>
</dbReference>
<evidence type="ECO:0000256" key="4">
    <source>
        <dbReference type="PROSITE-ProRule" id="PRU00175"/>
    </source>
</evidence>
<dbReference type="EMBL" id="CM004480">
    <property type="protein sequence ID" value="OCT66914.1"/>
    <property type="molecule type" value="Genomic_DNA"/>
</dbReference>
<keyword evidence="6" id="KW-0472">Membrane</keyword>
<evidence type="ECO:0000256" key="6">
    <source>
        <dbReference type="SAM" id="Phobius"/>
    </source>
</evidence>
<dbReference type="AlphaFoldDB" id="A0A974C5A2"/>
<dbReference type="PANTHER" id="PTHR22791:SF6">
    <property type="entry name" value="RING-TYPE DOMAIN-CONTAINING PROTEIN"/>
    <property type="match status" value="1"/>
</dbReference>